<name>A0A6J4HNF7_9BACT</name>
<evidence type="ECO:0000313" key="9">
    <source>
        <dbReference type="EMBL" id="CAA9229062.1"/>
    </source>
</evidence>
<dbReference type="EC" id="3.4.21.89" evidence="3 7"/>
<dbReference type="EMBL" id="CADCTA010000050">
    <property type="protein sequence ID" value="CAA9229062.1"/>
    <property type="molecule type" value="Genomic_DNA"/>
</dbReference>
<dbReference type="GO" id="GO:0004252">
    <property type="term" value="F:serine-type endopeptidase activity"/>
    <property type="evidence" value="ECO:0007669"/>
    <property type="project" value="InterPro"/>
</dbReference>
<feature type="domain" description="Peptidase S26" evidence="8">
    <location>
        <begin position="211"/>
        <end position="353"/>
    </location>
</feature>
<dbReference type="CDD" id="cd06530">
    <property type="entry name" value="S26_SPase_I"/>
    <property type="match status" value="1"/>
</dbReference>
<comment type="similarity">
    <text evidence="2 7">Belongs to the peptidase S26 family.</text>
</comment>
<sequence length="363" mass="41030">MFTPRYVKHSKLLLRHAQKYLRYKKDVLSEADHADITAGITSLGTALRAKDGDKIKSEAESLDGKLHKLTPVTWQAHWRENCEVILVAIIFAIGIRSYFLQPFKIPTGSMQPTLNGIIGHPMTDPSPNIVRQVAEFFILGRNYINVVSKEDDRVEQVVPQKFGFFFMFSRVICQKQKFLVYAPPETLKQDFRVVPGAAYRRGDVIARGAVDTGDQVFVDKFSYNFVKPSRGDVFVFRTDEILGIPGDPITGAPFYIKRLTGVPGDAMRIDPPHLLINGQRPEGLGFDNVMSLKDGYRGYANGRDYLGDPGKTFTVPGGQYFAMGDNSYNSYDSRWWGPVPEENVVGRGLIVYWPFNRHWGLIR</sequence>
<keyword evidence="7" id="KW-0645">Protease</keyword>
<organism evidence="9">
    <name type="scientific">uncultured Chthoniobacterales bacterium</name>
    <dbReference type="NCBI Taxonomy" id="1836801"/>
    <lineage>
        <taxon>Bacteria</taxon>
        <taxon>Pseudomonadati</taxon>
        <taxon>Verrucomicrobiota</taxon>
        <taxon>Spartobacteria</taxon>
        <taxon>Chthoniobacterales</taxon>
        <taxon>environmental samples</taxon>
    </lineage>
</organism>
<dbReference type="GO" id="GO:0016020">
    <property type="term" value="C:membrane"/>
    <property type="evidence" value="ECO:0007669"/>
    <property type="project" value="UniProtKB-SubCell"/>
</dbReference>
<dbReference type="NCBIfam" id="TIGR02227">
    <property type="entry name" value="sigpep_I_bact"/>
    <property type="match status" value="1"/>
</dbReference>
<feature type="active site" evidence="6">
    <location>
        <position position="109"/>
    </location>
</feature>
<evidence type="ECO:0000256" key="5">
    <source>
        <dbReference type="ARBA" id="ARBA00022801"/>
    </source>
</evidence>
<evidence type="ECO:0000256" key="6">
    <source>
        <dbReference type="PIRSR" id="PIRSR600223-1"/>
    </source>
</evidence>
<dbReference type="PANTHER" id="PTHR43390">
    <property type="entry name" value="SIGNAL PEPTIDASE I"/>
    <property type="match status" value="1"/>
</dbReference>
<dbReference type="InterPro" id="IPR019757">
    <property type="entry name" value="Pept_S26A_signal_pept_1_Lys-AS"/>
</dbReference>
<feature type="active site" evidence="6">
    <location>
        <position position="257"/>
    </location>
</feature>
<protein>
    <recommendedName>
        <fullName evidence="4 7">Signal peptidase I</fullName>
        <ecNumber evidence="3 7">3.4.21.89</ecNumber>
    </recommendedName>
</protein>
<comment type="subcellular location">
    <subcellularLocation>
        <location evidence="7">Membrane</location>
        <topology evidence="7">Single-pass type II membrane protein</topology>
    </subcellularLocation>
</comment>
<proteinExistence type="inferred from homology"/>
<dbReference type="PROSITE" id="PS00760">
    <property type="entry name" value="SPASE_I_2"/>
    <property type="match status" value="1"/>
</dbReference>
<dbReference type="PRINTS" id="PR00727">
    <property type="entry name" value="LEADERPTASE"/>
</dbReference>
<comment type="catalytic activity">
    <reaction evidence="1 7">
        <text>Cleavage of hydrophobic, N-terminal signal or leader sequences from secreted and periplasmic proteins.</text>
        <dbReference type="EC" id="3.4.21.89"/>
    </reaction>
</comment>
<gene>
    <name evidence="9" type="ORF">AVDCRST_MAG42-1026</name>
</gene>
<dbReference type="GO" id="GO:0006465">
    <property type="term" value="P:signal peptide processing"/>
    <property type="evidence" value="ECO:0007669"/>
    <property type="project" value="InterPro"/>
</dbReference>
<evidence type="ECO:0000256" key="7">
    <source>
        <dbReference type="RuleBase" id="RU362042"/>
    </source>
</evidence>
<dbReference type="InterPro" id="IPR019533">
    <property type="entry name" value="Peptidase_S26"/>
</dbReference>
<evidence type="ECO:0000256" key="3">
    <source>
        <dbReference type="ARBA" id="ARBA00013208"/>
    </source>
</evidence>
<keyword evidence="5 7" id="KW-0378">Hydrolase</keyword>
<dbReference type="PANTHER" id="PTHR43390:SF1">
    <property type="entry name" value="CHLOROPLAST PROCESSING PEPTIDASE"/>
    <property type="match status" value="1"/>
</dbReference>
<evidence type="ECO:0000256" key="4">
    <source>
        <dbReference type="ARBA" id="ARBA00019232"/>
    </source>
</evidence>
<evidence type="ECO:0000256" key="1">
    <source>
        <dbReference type="ARBA" id="ARBA00000677"/>
    </source>
</evidence>
<dbReference type="AlphaFoldDB" id="A0A6J4HNF7"/>
<evidence type="ECO:0000256" key="2">
    <source>
        <dbReference type="ARBA" id="ARBA00009370"/>
    </source>
</evidence>
<dbReference type="InterPro" id="IPR000223">
    <property type="entry name" value="Pept_S26A_signal_pept_1"/>
</dbReference>
<dbReference type="InterPro" id="IPR036286">
    <property type="entry name" value="LexA/Signal_pep-like_sf"/>
</dbReference>
<dbReference type="Gene3D" id="2.10.109.10">
    <property type="entry name" value="Umud Fragment, subunit A"/>
    <property type="match status" value="1"/>
</dbReference>
<dbReference type="SUPFAM" id="SSF51306">
    <property type="entry name" value="LexA/Signal peptidase"/>
    <property type="match status" value="1"/>
</dbReference>
<dbReference type="Pfam" id="PF10502">
    <property type="entry name" value="Peptidase_S26"/>
    <property type="match status" value="1"/>
</dbReference>
<reference evidence="9" key="1">
    <citation type="submission" date="2020-02" db="EMBL/GenBank/DDBJ databases">
        <authorList>
            <person name="Meier V. D."/>
        </authorList>
    </citation>
    <scope>NUCLEOTIDE SEQUENCE</scope>
    <source>
        <strain evidence="9">AVDCRST_MAG42</strain>
    </source>
</reference>
<evidence type="ECO:0000259" key="8">
    <source>
        <dbReference type="Pfam" id="PF10502"/>
    </source>
</evidence>
<dbReference type="GO" id="GO:0009003">
    <property type="term" value="F:signal peptidase activity"/>
    <property type="evidence" value="ECO:0007669"/>
    <property type="project" value="UniProtKB-EC"/>
</dbReference>
<accession>A0A6J4HNF7</accession>